<dbReference type="SUPFAM" id="SSF46785">
    <property type="entry name" value="Winged helix' DNA-binding domain"/>
    <property type="match status" value="1"/>
</dbReference>
<evidence type="ECO:0000256" key="4">
    <source>
        <dbReference type="ARBA" id="ARBA00023163"/>
    </source>
</evidence>
<evidence type="ECO:0000313" key="7">
    <source>
        <dbReference type="Proteomes" id="UP000187651"/>
    </source>
</evidence>
<proteinExistence type="inferred from homology"/>
<sequence length="288" mass="33157">MNLRQIRIFLTVCKCNCNITAAAKELHMTQPSVSIAIKEIENYYNIVLFDRLSRRLYLTEAGKELLKYAERLVSVSEDLEEKMLSWNKAERIRIGASLTIGSEYIAEYVQQLKARIENVDVRVLIEPSRYLEKKLLTNELDIALVETSVHIEDLNRLEYRESPLVIIAHKDRIKADKISLEEFIELPLLLREKGSGIRETFDRVMEEAGVNVDPIWEAQSTMGLINAVSMDMGVSIISKKILDSRVSDKNIKEIKVEDMEFIQHFSIVYHKDKVLTPAIEELIRICCG</sequence>
<dbReference type="RefSeq" id="WP_083330351.1">
    <property type="nucleotide sequence ID" value="NZ_FNHZ01000008.1"/>
</dbReference>
<accession>A0A1G9ZIM8</accession>
<keyword evidence="4" id="KW-0804">Transcription</keyword>
<dbReference type="GO" id="GO:0000976">
    <property type="term" value="F:transcription cis-regulatory region binding"/>
    <property type="evidence" value="ECO:0007669"/>
    <property type="project" value="TreeGrafter"/>
</dbReference>
<dbReference type="PRINTS" id="PR00039">
    <property type="entry name" value="HTHLYSR"/>
</dbReference>
<comment type="similarity">
    <text evidence="1">Belongs to the LysR transcriptional regulatory family.</text>
</comment>
<keyword evidence="3 6" id="KW-0238">DNA-binding</keyword>
<dbReference type="EMBL" id="FNHZ01000008">
    <property type="protein sequence ID" value="SDN20975.1"/>
    <property type="molecule type" value="Genomic_DNA"/>
</dbReference>
<reference evidence="7" key="1">
    <citation type="submission" date="2016-10" db="EMBL/GenBank/DDBJ databases">
        <authorList>
            <person name="Varghese N."/>
            <person name="Submissions S."/>
        </authorList>
    </citation>
    <scope>NUCLEOTIDE SEQUENCE [LARGE SCALE GENOMIC DNA]</scope>
    <source>
        <strain evidence="7">M83</strain>
    </source>
</reference>
<dbReference type="Proteomes" id="UP000187651">
    <property type="component" value="Unassembled WGS sequence"/>
</dbReference>
<feature type="domain" description="HTH lysR-type" evidence="5">
    <location>
        <begin position="1"/>
        <end position="59"/>
    </location>
</feature>
<keyword evidence="2" id="KW-0805">Transcription regulation</keyword>
<dbReference type="InterPro" id="IPR036388">
    <property type="entry name" value="WH-like_DNA-bd_sf"/>
</dbReference>
<evidence type="ECO:0000259" key="5">
    <source>
        <dbReference type="PROSITE" id="PS50931"/>
    </source>
</evidence>
<name>A0A1G9ZIM8_9FIRM</name>
<dbReference type="PROSITE" id="PS50931">
    <property type="entry name" value="HTH_LYSR"/>
    <property type="match status" value="1"/>
</dbReference>
<evidence type="ECO:0000256" key="2">
    <source>
        <dbReference type="ARBA" id="ARBA00023015"/>
    </source>
</evidence>
<organism evidence="6 7">
    <name type="scientific">Lachnospira pectinoschiza</name>
    <dbReference type="NCBI Taxonomy" id="28052"/>
    <lineage>
        <taxon>Bacteria</taxon>
        <taxon>Bacillati</taxon>
        <taxon>Bacillota</taxon>
        <taxon>Clostridia</taxon>
        <taxon>Lachnospirales</taxon>
        <taxon>Lachnospiraceae</taxon>
        <taxon>Lachnospira</taxon>
    </lineage>
</organism>
<dbReference type="Pfam" id="PF00126">
    <property type="entry name" value="HTH_1"/>
    <property type="match status" value="1"/>
</dbReference>
<dbReference type="OrthoDB" id="9785745at2"/>
<dbReference type="AlphaFoldDB" id="A0A1G9ZIM8"/>
<dbReference type="Gene3D" id="3.40.190.290">
    <property type="match status" value="1"/>
</dbReference>
<evidence type="ECO:0000256" key="1">
    <source>
        <dbReference type="ARBA" id="ARBA00009437"/>
    </source>
</evidence>
<dbReference type="Gene3D" id="1.10.10.10">
    <property type="entry name" value="Winged helix-like DNA-binding domain superfamily/Winged helix DNA-binding domain"/>
    <property type="match status" value="1"/>
</dbReference>
<dbReference type="FunFam" id="1.10.10.10:FF:000001">
    <property type="entry name" value="LysR family transcriptional regulator"/>
    <property type="match status" value="1"/>
</dbReference>
<evidence type="ECO:0000313" key="6">
    <source>
        <dbReference type="EMBL" id="SDN20975.1"/>
    </source>
</evidence>
<protein>
    <submittedName>
        <fullName evidence="6">DNA-binding transcriptional regulator, LysR family</fullName>
    </submittedName>
</protein>
<dbReference type="Pfam" id="PF03466">
    <property type="entry name" value="LysR_substrate"/>
    <property type="match status" value="1"/>
</dbReference>
<gene>
    <name evidence="6" type="ORF">SAMN05216544_2153</name>
</gene>
<dbReference type="GO" id="GO:0003700">
    <property type="term" value="F:DNA-binding transcription factor activity"/>
    <property type="evidence" value="ECO:0007669"/>
    <property type="project" value="InterPro"/>
</dbReference>
<dbReference type="InterPro" id="IPR005119">
    <property type="entry name" value="LysR_subst-bd"/>
</dbReference>
<evidence type="ECO:0000256" key="3">
    <source>
        <dbReference type="ARBA" id="ARBA00023125"/>
    </source>
</evidence>
<dbReference type="SUPFAM" id="SSF53850">
    <property type="entry name" value="Periplasmic binding protein-like II"/>
    <property type="match status" value="1"/>
</dbReference>
<dbReference type="PANTHER" id="PTHR30126:SF40">
    <property type="entry name" value="HTH-TYPE TRANSCRIPTIONAL REGULATOR GLTR"/>
    <property type="match status" value="1"/>
</dbReference>
<dbReference type="InterPro" id="IPR000847">
    <property type="entry name" value="LysR_HTH_N"/>
</dbReference>
<dbReference type="PANTHER" id="PTHR30126">
    <property type="entry name" value="HTH-TYPE TRANSCRIPTIONAL REGULATOR"/>
    <property type="match status" value="1"/>
</dbReference>
<dbReference type="InterPro" id="IPR036390">
    <property type="entry name" value="WH_DNA-bd_sf"/>
</dbReference>
<keyword evidence="7" id="KW-1185">Reference proteome</keyword>